<evidence type="ECO:0000313" key="2">
    <source>
        <dbReference type="Proteomes" id="UP000294817"/>
    </source>
</evidence>
<dbReference type="Proteomes" id="UP000294817">
    <property type="component" value="Unassembled WGS sequence"/>
</dbReference>
<keyword evidence="2" id="KW-1185">Reference proteome</keyword>
<sequence>MNSVSIVGLEKNTGKTETINYLLKTINKRVGITSIGLDGEPIDQLTSMPKPHIEIVKRTIFATAEKYYKLKRFHSEILSVDDDLRTPLGRIVVSNALEKGEVILAGPQKSKDIKTLIDKMLKLGAQIVLIDGALSRLAPASPVITDAMILATGAAVSLNTDELVKKTKFVTDLIQLERENNSELENLTGGIYALGESTIKLPIKSLLSFEESDKPILDYGKKFYICGALGESFLNYLCKEKNLNEIELIINDFTKIFVKPETYYKFIQKGGKIKVLHSTKLLAITINPISPYGYTMDSDEIINRLKEVINIPIINVRESKSWMI</sequence>
<reference evidence="1 2" key="1">
    <citation type="submission" date="2019-03" db="EMBL/GenBank/DDBJ databases">
        <title>Genomic Encyclopedia of Type Strains, Phase IV (KMG-IV): sequencing the most valuable type-strain genomes for metagenomic binning, comparative biology and taxonomic classification.</title>
        <authorList>
            <person name="Goeker M."/>
        </authorList>
    </citation>
    <scope>NUCLEOTIDE SEQUENCE [LARGE SCALE GENOMIC DNA]</scope>
    <source>
        <strain evidence="1 2">DSM 13575</strain>
    </source>
</reference>
<protein>
    <submittedName>
        <fullName evidence="1">Uncharacterized protein</fullName>
    </submittedName>
</protein>
<dbReference type="AlphaFoldDB" id="A0A4R8EMT4"/>
<dbReference type="EMBL" id="SODZ01000011">
    <property type="protein sequence ID" value="TDX13249.1"/>
    <property type="molecule type" value="Genomic_DNA"/>
</dbReference>
<evidence type="ECO:0000313" key="1">
    <source>
        <dbReference type="EMBL" id="TDX13249.1"/>
    </source>
</evidence>
<name>A0A4R8EMT4_9BACT</name>
<accession>A0A4R8EMT4</accession>
<gene>
    <name evidence="1" type="ORF">C8D74_11120</name>
</gene>
<comment type="caution">
    <text evidence="1">The sequence shown here is derived from an EMBL/GenBank/DDBJ whole genome shotgun (WGS) entry which is preliminary data.</text>
</comment>
<proteinExistence type="predicted"/>
<dbReference type="RefSeq" id="WP_103876701.1">
    <property type="nucleotide sequence ID" value="NZ_SODZ01000011.1"/>
</dbReference>
<organism evidence="1 2">
    <name type="scientific">Petrotoga sibirica</name>
    <dbReference type="NCBI Taxonomy" id="156202"/>
    <lineage>
        <taxon>Bacteria</taxon>
        <taxon>Thermotogati</taxon>
        <taxon>Thermotogota</taxon>
        <taxon>Thermotogae</taxon>
        <taxon>Petrotogales</taxon>
        <taxon>Petrotogaceae</taxon>
        <taxon>Petrotoga</taxon>
    </lineage>
</organism>